<dbReference type="AlphaFoldDB" id="A0A0F8XVJ0"/>
<protein>
    <submittedName>
        <fullName evidence="1">Uncharacterized protein</fullName>
    </submittedName>
</protein>
<sequence length="125" mass="14593">LIISIPTQDIEGWDGYDSIDEIIKATGKTEVDRKAFQISAEEEFWGHCSNIQTWVENNYDYRILDSQLSIPIITEILKGLLSKRNKENFRKFFMKVVVSLDDYIINSLDNEATHDKFKFLKNKSL</sequence>
<feature type="non-terminal residue" evidence="1">
    <location>
        <position position="1"/>
    </location>
</feature>
<dbReference type="EMBL" id="LAZR01056931">
    <property type="protein sequence ID" value="KKK73122.1"/>
    <property type="molecule type" value="Genomic_DNA"/>
</dbReference>
<accession>A0A0F8XVJ0</accession>
<evidence type="ECO:0000313" key="1">
    <source>
        <dbReference type="EMBL" id="KKK73122.1"/>
    </source>
</evidence>
<comment type="caution">
    <text evidence="1">The sequence shown here is derived from an EMBL/GenBank/DDBJ whole genome shotgun (WGS) entry which is preliminary data.</text>
</comment>
<gene>
    <name evidence="1" type="ORF">LCGC14_2896990</name>
</gene>
<name>A0A0F8XVJ0_9ZZZZ</name>
<proteinExistence type="predicted"/>
<reference evidence="1" key="1">
    <citation type="journal article" date="2015" name="Nature">
        <title>Complex archaea that bridge the gap between prokaryotes and eukaryotes.</title>
        <authorList>
            <person name="Spang A."/>
            <person name="Saw J.H."/>
            <person name="Jorgensen S.L."/>
            <person name="Zaremba-Niedzwiedzka K."/>
            <person name="Martijn J."/>
            <person name="Lind A.E."/>
            <person name="van Eijk R."/>
            <person name="Schleper C."/>
            <person name="Guy L."/>
            <person name="Ettema T.J."/>
        </authorList>
    </citation>
    <scope>NUCLEOTIDE SEQUENCE</scope>
</reference>
<organism evidence="1">
    <name type="scientific">marine sediment metagenome</name>
    <dbReference type="NCBI Taxonomy" id="412755"/>
    <lineage>
        <taxon>unclassified sequences</taxon>
        <taxon>metagenomes</taxon>
        <taxon>ecological metagenomes</taxon>
    </lineage>
</organism>